<dbReference type="OrthoDB" id="5408025at2759"/>
<feature type="compositionally biased region" description="Basic and acidic residues" evidence="1">
    <location>
        <begin position="74"/>
        <end position="91"/>
    </location>
</feature>
<evidence type="ECO:0000256" key="1">
    <source>
        <dbReference type="SAM" id="MobiDB-lite"/>
    </source>
</evidence>
<dbReference type="Proteomes" id="UP000761534">
    <property type="component" value="Unassembled WGS sequence"/>
</dbReference>
<proteinExistence type="predicted"/>
<name>A0A642UXW4_9ASCO</name>
<reference evidence="2" key="1">
    <citation type="journal article" date="2019" name="G3 (Bethesda)">
        <title>Genome Assemblies of Two Rare Opportunistic Yeast Pathogens: Diutina rugosa (syn. Candida rugosa) and Trichomonascus ciferrii (syn. Candida ciferrii).</title>
        <authorList>
            <person name="Mixao V."/>
            <person name="Saus E."/>
            <person name="Hansen A.P."/>
            <person name="Lass-Florl C."/>
            <person name="Gabaldon T."/>
        </authorList>
    </citation>
    <scope>NUCLEOTIDE SEQUENCE</scope>
    <source>
        <strain evidence="2">CBS 4856</strain>
    </source>
</reference>
<sequence>MSYYYGSSPSSTTSTHSRGASYPAGSYSRPSSVSPQFADAYIYSSKARFNASRGFDIEDDLEFCPALSKHHDSYCEPETADHSNSSEESHEVLTATPVRTRKVIEIVDPTTGMKVSK</sequence>
<feature type="region of interest" description="Disordered" evidence="1">
    <location>
        <begin position="1"/>
        <end position="34"/>
    </location>
</feature>
<accession>A0A642UXW4</accession>
<dbReference type="EMBL" id="SWFS01000394">
    <property type="protein sequence ID" value="KAA8906620.1"/>
    <property type="molecule type" value="Genomic_DNA"/>
</dbReference>
<dbReference type="PANTHER" id="PTHR39615">
    <property type="entry name" value="YALI0E17897P"/>
    <property type="match status" value="1"/>
</dbReference>
<evidence type="ECO:0000313" key="3">
    <source>
        <dbReference type="Proteomes" id="UP000761534"/>
    </source>
</evidence>
<feature type="compositionally biased region" description="Low complexity" evidence="1">
    <location>
        <begin position="1"/>
        <end position="17"/>
    </location>
</feature>
<dbReference type="InterPro" id="IPR027915">
    <property type="entry name" value="DUF4452"/>
</dbReference>
<evidence type="ECO:0000313" key="2">
    <source>
        <dbReference type="EMBL" id="KAA8906620.1"/>
    </source>
</evidence>
<dbReference type="Pfam" id="PF14618">
    <property type="entry name" value="DUF4452"/>
    <property type="match status" value="1"/>
</dbReference>
<gene>
    <name evidence="2" type="ORF">TRICI_005120</name>
</gene>
<organism evidence="2 3">
    <name type="scientific">Trichomonascus ciferrii</name>
    <dbReference type="NCBI Taxonomy" id="44093"/>
    <lineage>
        <taxon>Eukaryota</taxon>
        <taxon>Fungi</taxon>
        <taxon>Dikarya</taxon>
        <taxon>Ascomycota</taxon>
        <taxon>Saccharomycotina</taxon>
        <taxon>Dipodascomycetes</taxon>
        <taxon>Dipodascales</taxon>
        <taxon>Trichomonascaceae</taxon>
        <taxon>Trichomonascus</taxon>
        <taxon>Trichomonascus ciferrii complex</taxon>
    </lineage>
</organism>
<dbReference type="PANTHER" id="PTHR39615:SF1">
    <property type="entry name" value="YALI0E17897P"/>
    <property type="match status" value="1"/>
</dbReference>
<protein>
    <submittedName>
        <fullName evidence="2">Uncharacterized protein</fullName>
    </submittedName>
</protein>
<comment type="caution">
    <text evidence="2">The sequence shown here is derived from an EMBL/GenBank/DDBJ whole genome shotgun (WGS) entry which is preliminary data.</text>
</comment>
<feature type="region of interest" description="Disordered" evidence="1">
    <location>
        <begin position="74"/>
        <end position="96"/>
    </location>
</feature>
<keyword evidence="3" id="KW-1185">Reference proteome</keyword>
<dbReference type="AlphaFoldDB" id="A0A642UXW4"/>
<dbReference type="VEuPathDB" id="FungiDB:TRICI_005120"/>